<evidence type="ECO:0000313" key="3">
    <source>
        <dbReference type="Proteomes" id="UP000028821"/>
    </source>
</evidence>
<organism evidence="2 3">
    <name type="scientific">Toxoplasma gondii MAS</name>
    <dbReference type="NCBI Taxonomy" id="943118"/>
    <lineage>
        <taxon>Eukaryota</taxon>
        <taxon>Sar</taxon>
        <taxon>Alveolata</taxon>
        <taxon>Apicomplexa</taxon>
        <taxon>Conoidasida</taxon>
        <taxon>Coccidia</taxon>
        <taxon>Eucoccidiorida</taxon>
        <taxon>Eimeriorina</taxon>
        <taxon>Sarcocystidae</taxon>
        <taxon>Toxoplasma</taxon>
    </lineage>
</organism>
<keyword evidence="1" id="KW-1133">Transmembrane helix</keyword>
<name>A0A086QXV1_TOXGO</name>
<dbReference type="EMBL" id="AEXC02000290">
    <property type="protein sequence ID" value="KFH17433.1"/>
    <property type="molecule type" value="Genomic_DNA"/>
</dbReference>
<keyword evidence="1" id="KW-0472">Membrane</keyword>
<feature type="transmembrane region" description="Helical" evidence="1">
    <location>
        <begin position="211"/>
        <end position="235"/>
    </location>
</feature>
<dbReference type="VEuPathDB" id="ToxoDB:TGMAS_231360B"/>
<reference evidence="2 3" key="1">
    <citation type="submission" date="2014-04" db="EMBL/GenBank/DDBJ databases">
        <authorList>
            <person name="Sibley D."/>
            <person name="Venepally P."/>
            <person name="Karamycheva S."/>
            <person name="Hadjithomas M."/>
            <person name="Khan A."/>
            <person name="Brunk B."/>
            <person name="Roos D."/>
            <person name="Caler E."/>
            <person name="Lorenzi H."/>
        </authorList>
    </citation>
    <scope>NUCLEOTIDE SEQUENCE [LARGE SCALE GENOMIC DNA]</scope>
    <source>
        <strain evidence="2 3">MAS</strain>
    </source>
</reference>
<keyword evidence="1 2" id="KW-0812">Transmembrane</keyword>
<sequence length="290" mass="32843">LLHCCVRTFDVQEEESTIAPGMLRFMESSYTYTPPLSPIDGEVDMYDDPPDAPWRRRVESKIRRAVEWGFPERVRPYRTGFMTYDISWYAGTLDVVVMILPGPSPPAAKLLSLQDLKRFRQLIGDMLDELEDKEQLYVTRNHQIVVSSLPLGAERRLLCCRKDFNLFAGSECTFMFDRQASAVLNSLSEETAALLLEECAETVAAARRSKAFFLAGILFSLSSSLFCLVSFFLGIRFSTRAARLWGASSWRRSLGASRSRAAVAEHLWRLHPERMLNADCGGLLQLARGR</sequence>
<proteinExistence type="predicted"/>
<dbReference type="OrthoDB" id="361577at2759"/>
<protein>
    <submittedName>
        <fullName evidence="2">Putative transmembrane protein</fullName>
    </submittedName>
</protein>
<evidence type="ECO:0000313" key="2">
    <source>
        <dbReference type="EMBL" id="KFH17433.1"/>
    </source>
</evidence>
<feature type="non-terminal residue" evidence="2">
    <location>
        <position position="1"/>
    </location>
</feature>
<evidence type="ECO:0000256" key="1">
    <source>
        <dbReference type="SAM" id="Phobius"/>
    </source>
</evidence>
<comment type="caution">
    <text evidence="2">The sequence shown here is derived from an EMBL/GenBank/DDBJ whole genome shotgun (WGS) entry which is preliminary data.</text>
</comment>
<dbReference type="AlphaFoldDB" id="A0A086QXV1"/>
<accession>A0A086QXV1</accession>
<dbReference type="Proteomes" id="UP000028821">
    <property type="component" value="Unassembled WGS sequence"/>
</dbReference>
<gene>
    <name evidence="2" type="ORF">TGMAS_231360B</name>
</gene>